<evidence type="ECO:0000313" key="1">
    <source>
        <dbReference type="EMBL" id="EPH42781.1"/>
    </source>
</evidence>
<evidence type="ECO:0000313" key="2">
    <source>
        <dbReference type="Proteomes" id="UP000014629"/>
    </source>
</evidence>
<organism evidence="1 2">
    <name type="scientific">Streptomyces aurantiacus JA 4570</name>
    <dbReference type="NCBI Taxonomy" id="1286094"/>
    <lineage>
        <taxon>Bacteria</taxon>
        <taxon>Bacillati</taxon>
        <taxon>Actinomycetota</taxon>
        <taxon>Actinomycetes</taxon>
        <taxon>Kitasatosporales</taxon>
        <taxon>Streptomycetaceae</taxon>
        <taxon>Streptomyces</taxon>
        <taxon>Streptomyces aurantiacus group</taxon>
    </lineage>
</organism>
<gene>
    <name evidence="1" type="ORF">STRAU_4148</name>
</gene>
<dbReference type="EMBL" id="AOPZ01000208">
    <property type="protein sequence ID" value="EPH42781.1"/>
    <property type="molecule type" value="Genomic_DNA"/>
</dbReference>
<accession>S3ZGK2</accession>
<reference evidence="1 2" key="1">
    <citation type="submission" date="2013-02" db="EMBL/GenBank/DDBJ databases">
        <title>Draft Genome Sequence of Streptomyces aurantiacus, Which Produces Setomimycin.</title>
        <authorList>
            <person name="Gruening B.A."/>
            <person name="Praeg A."/>
            <person name="Erxleben A."/>
            <person name="Guenther S."/>
            <person name="Mueller M."/>
        </authorList>
    </citation>
    <scope>NUCLEOTIDE SEQUENCE [LARGE SCALE GENOMIC DNA]</scope>
    <source>
        <strain evidence="1 2">JA 4570</strain>
    </source>
</reference>
<proteinExistence type="predicted"/>
<keyword evidence="2" id="KW-1185">Reference proteome</keyword>
<name>S3ZGK2_9ACTN</name>
<dbReference type="Proteomes" id="UP000014629">
    <property type="component" value="Unassembled WGS sequence"/>
</dbReference>
<sequence>MAGGALRHGALHSREGVRGRGAAAYALIVSVVCRTRFVARARRDDLYDPT</sequence>
<comment type="caution">
    <text evidence="1">The sequence shown here is derived from an EMBL/GenBank/DDBJ whole genome shotgun (WGS) entry which is preliminary data.</text>
</comment>
<dbReference type="AlphaFoldDB" id="S3ZGK2"/>
<protein>
    <submittedName>
        <fullName evidence="1">Uncharacterized protein</fullName>
    </submittedName>
</protein>